<sequence length="112" mass="12707">IVMKLAFIILLVALFTLAVVDGSKRPRTIVVRRRCFRKDRESLSSSFSSSSSSSDSDSHEHRRRGHRRYRNDHGHHHHHHRTYPVFGAPTAVSAPHHFRSISSAPSASASHY</sequence>
<dbReference type="EMBL" id="BTSY01000007">
    <property type="protein sequence ID" value="GMT35815.1"/>
    <property type="molecule type" value="Genomic_DNA"/>
</dbReference>
<proteinExistence type="predicted"/>
<keyword evidence="2" id="KW-0732">Signal</keyword>
<dbReference type="Proteomes" id="UP001432322">
    <property type="component" value="Unassembled WGS sequence"/>
</dbReference>
<gene>
    <name evidence="3" type="ORF">PFISCL1PPCAC_27112</name>
</gene>
<evidence type="ECO:0000313" key="4">
    <source>
        <dbReference type="Proteomes" id="UP001432322"/>
    </source>
</evidence>
<reference evidence="3" key="1">
    <citation type="submission" date="2023-10" db="EMBL/GenBank/DDBJ databases">
        <title>Genome assembly of Pristionchus species.</title>
        <authorList>
            <person name="Yoshida K."/>
            <person name="Sommer R.J."/>
        </authorList>
    </citation>
    <scope>NUCLEOTIDE SEQUENCE</scope>
    <source>
        <strain evidence="3">RS5133</strain>
    </source>
</reference>
<name>A0AAV5WYW5_9BILA</name>
<evidence type="ECO:0000256" key="1">
    <source>
        <dbReference type="SAM" id="MobiDB-lite"/>
    </source>
</evidence>
<feature type="chain" id="PRO_5043652536" evidence="2">
    <location>
        <begin position="23"/>
        <end position="112"/>
    </location>
</feature>
<feature type="region of interest" description="Disordered" evidence="1">
    <location>
        <begin position="39"/>
        <end position="90"/>
    </location>
</feature>
<organism evidence="3 4">
    <name type="scientific">Pristionchus fissidentatus</name>
    <dbReference type="NCBI Taxonomy" id="1538716"/>
    <lineage>
        <taxon>Eukaryota</taxon>
        <taxon>Metazoa</taxon>
        <taxon>Ecdysozoa</taxon>
        <taxon>Nematoda</taxon>
        <taxon>Chromadorea</taxon>
        <taxon>Rhabditida</taxon>
        <taxon>Rhabditina</taxon>
        <taxon>Diplogasteromorpha</taxon>
        <taxon>Diplogasteroidea</taxon>
        <taxon>Neodiplogasteridae</taxon>
        <taxon>Pristionchus</taxon>
    </lineage>
</organism>
<feature type="compositionally biased region" description="Low complexity" evidence="1">
    <location>
        <begin position="43"/>
        <end position="55"/>
    </location>
</feature>
<protein>
    <submittedName>
        <fullName evidence="3">Uncharacterized protein</fullName>
    </submittedName>
</protein>
<feature type="non-terminal residue" evidence="3">
    <location>
        <position position="1"/>
    </location>
</feature>
<dbReference type="AlphaFoldDB" id="A0AAV5WYW5"/>
<comment type="caution">
    <text evidence="3">The sequence shown here is derived from an EMBL/GenBank/DDBJ whole genome shotgun (WGS) entry which is preliminary data.</text>
</comment>
<accession>A0AAV5WYW5</accession>
<feature type="signal peptide" evidence="2">
    <location>
        <begin position="1"/>
        <end position="22"/>
    </location>
</feature>
<keyword evidence="4" id="KW-1185">Reference proteome</keyword>
<evidence type="ECO:0000313" key="3">
    <source>
        <dbReference type="EMBL" id="GMT35815.1"/>
    </source>
</evidence>
<feature type="compositionally biased region" description="Basic residues" evidence="1">
    <location>
        <begin position="61"/>
        <end position="82"/>
    </location>
</feature>
<evidence type="ECO:0000256" key="2">
    <source>
        <dbReference type="SAM" id="SignalP"/>
    </source>
</evidence>